<gene>
    <name evidence="2" type="ORF">GT347_09665</name>
</gene>
<accession>A0A857J386</accession>
<dbReference type="KEGG" id="xyk:GT347_09665"/>
<reference evidence="2 3" key="1">
    <citation type="submission" date="2020-01" db="EMBL/GenBank/DDBJ databases">
        <title>Genome sequencing of strain KACC 21265.</title>
        <authorList>
            <person name="Heo J."/>
            <person name="Kim S.-J."/>
            <person name="Kim J.-S."/>
            <person name="Hong S.-B."/>
            <person name="Kwon S.-W."/>
        </authorList>
    </citation>
    <scope>NUCLEOTIDE SEQUENCE [LARGE SCALE GENOMIC DNA]</scope>
    <source>
        <strain evidence="2 3">KACC 21265</strain>
    </source>
</reference>
<organism evidence="2 3">
    <name type="scientific">Xylophilus rhododendri</name>
    <dbReference type="NCBI Taxonomy" id="2697032"/>
    <lineage>
        <taxon>Bacteria</taxon>
        <taxon>Pseudomonadati</taxon>
        <taxon>Pseudomonadota</taxon>
        <taxon>Betaproteobacteria</taxon>
        <taxon>Burkholderiales</taxon>
        <taxon>Xylophilus</taxon>
    </lineage>
</organism>
<dbReference type="AlphaFoldDB" id="A0A857J386"/>
<dbReference type="Proteomes" id="UP000464787">
    <property type="component" value="Chromosome"/>
</dbReference>
<evidence type="ECO:0000313" key="3">
    <source>
        <dbReference type="Proteomes" id="UP000464787"/>
    </source>
</evidence>
<proteinExistence type="predicted"/>
<protein>
    <submittedName>
        <fullName evidence="2">Uncharacterized protein</fullName>
    </submittedName>
</protein>
<name>A0A857J386_9BURK</name>
<evidence type="ECO:0000313" key="2">
    <source>
        <dbReference type="EMBL" id="QHI98236.1"/>
    </source>
</evidence>
<keyword evidence="3" id="KW-1185">Reference proteome</keyword>
<dbReference type="EMBL" id="CP047650">
    <property type="protein sequence ID" value="QHI98236.1"/>
    <property type="molecule type" value="Genomic_DNA"/>
</dbReference>
<evidence type="ECO:0000256" key="1">
    <source>
        <dbReference type="SAM" id="MobiDB-lite"/>
    </source>
</evidence>
<sequence length="97" mass="10307">MIVGQAKAAQVHEHDSSWQVKIGPGAAMQHHTSFLAIHPAEQKSRGDAVPAQKQVKPRGPSPAMSELLAKVNGSTRYSASNVKASLTDALTKRKNPA</sequence>
<feature type="region of interest" description="Disordered" evidence="1">
    <location>
        <begin position="41"/>
        <end position="64"/>
    </location>
</feature>